<accession>A0A1W6SLF3</accession>
<evidence type="ECO:0000313" key="2">
    <source>
        <dbReference type="EMBL" id="ARO86648.1"/>
    </source>
</evidence>
<keyword evidence="1" id="KW-1133">Transmembrane helix</keyword>
<feature type="transmembrane region" description="Helical" evidence="1">
    <location>
        <begin position="7"/>
        <end position="26"/>
    </location>
</feature>
<gene>
    <name evidence="2" type="ORF">EBAPG3_002000</name>
</gene>
<evidence type="ECO:0008006" key="4">
    <source>
        <dbReference type="Google" id="ProtNLM"/>
    </source>
</evidence>
<keyword evidence="1" id="KW-0812">Transmembrane</keyword>
<reference evidence="2 3" key="1">
    <citation type="journal article" date="2015" name="Int. J. Syst. Evol. Microbiol.">
        <title>Nitrosospira lacus sp. nov., a psychrotolerant, ammonia-oxidizing bacterium from sandy lake sediment.</title>
        <authorList>
            <person name="Urakawa H."/>
            <person name="Garcia J.C."/>
            <person name="Nielsen J.L."/>
            <person name="Le V.Q."/>
            <person name="Kozlowski J.A."/>
            <person name="Stein L.Y."/>
            <person name="Lim C.K."/>
            <person name="Pommerening-Roser A."/>
            <person name="Martens-Habbena W."/>
            <person name="Stahl D.A."/>
            <person name="Klotz M.G."/>
        </authorList>
    </citation>
    <scope>NUCLEOTIDE SEQUENCE [LARGE SCALE GENOMIC DNA]</scope>
    <source>
        <strain evidence="2 3">APG3</strain>
    </source>
</reference>
<protein>
    <recommendedName>
        <fullName evidence="4">Chemotaxis protein</fullName>
    </recommendedName>
</protein>
<dbReference type="RefSeq" id="WP_040851461.1">
    <property type="nucleotide sequence ID" value="NZ_CP021106.3"/>
</dbReference>
<keyword evidence="3" id="KW-1185">Reference proteome</keyword>
<dbReference type="EMBL" id="CP021106">
    <property type="protein sequence ID" value="ARO86648.1"/>
    <property type="molecule type" value="Genomic_DNA"/>
</dbReference>
<evidence type="ECO:0000313" key="3">
    <source>
        <dbReference type="Proteomes" id="UP000012179"/>
    </source>
</evidence>
<dbReference type="AlphaFoldDB" id="A0A1W6SLF3"/>
<feature type="transmembrane region" description="Helical" evidence="1">
    <location>
        <begin position="38"/>
        <end position="56"/>
    </location>
</feature>
<name>A0A1W6SLF3_9PROT</name>
<keyword evidence="1" id="KW-0472">Membrane</keyword>
<evidence type="ECO:0000256" key="1">
    <source>
        <dbReference type="SAM" id="Phobius"/>
    </source>
</evidence>
<dbReference type="Proteomes" id="UP000012179">
    <property type="component" value="Chromosome"/>
</dbReference>
<proteinExistence type="predicted"/>
<dbReference type="KEGG" id="nlc:EBAPG3_002000"/>
<organism evidence="2 3">
    <name type="scientific">Nitrosospira lacus</name>
    <dbReference type="NCBI Taxonomy" id="1288494"/>
    <lineage>
        <taxon>Bacteria</taxon>
        <taxon>Pseudomonadati</taxon>
        <taxon>Pseudomonadota</taxon>
        <taxon>Betaproteobacteria</taxon>
        <taxon>Nitrosomonadales</taxon>
        <taxon>Nitrosomonadaceae</taxon>
        <taxon>Nitrosospira</taxon>
    </lineage>
</organism>
<sequence length="150" mass="16653">MLILERWLPIFLVLVALLVSVFSAYIVTQRTLTGLESVLLQSFTLIAGWVGSFFFGRQSAKDAARAIIKPHARSAFRRLISLYESLSRVATEIENSHSTGGTKNGEITLAKLEAIVIEQLATADHALEDWSDIVPDDVAELRAKVRQSER</sequence>